<dbReference type="Proteomes" id="UP001172645">
    <property type="component" value="Unassembled WGS sequence"/>
</dbReference>
<protein>
    <submittedName>
        <fullName evidence="1">DUF2497 domain-containing protein</fullName>
    </submittedName>
</protein>
<proteinExistence type="predicted"/>
<comment type="caution">
    <text evidence="1">The sequence shown here is derived from an EMBL/GenBank/DDBJ whole genome shotgun (WGS) entry which is preliminary data.</text>
</comment>
<dbReference type="InterPro" id="IPR019632">
    <property type="entry name" value="DUF2497"/>
</dbReference>
<gene>
    <name evidence="1" type="ORF">PY649_06245</name>
</gene>
<dbReference type="Pfam" id="PF10691">
    <property type="entry name" value="DUF2497"/>
    <property type="match status" value="1"/>
</dbReference>
<evidence type="ECO:0000313" key="2">
    <source>
        <dbReference type="Proteomes" id="UP001172645"/>
    </source>
</evidence>
<evidence type="ECO:0000313" key="1">
    <source>
        <dbReference type="EMBL" id="MDL2398490.1"/>
    </source>
</evidence>
<sequence length="303" mass="32306">MAQPSVVREPSMEEILASIRRIIESNEPGAGKSVSSSLPALYTVADDDQDGDIHLTVDEEFAAAEMDDVPPAAVAEPRFVAANSQVPIREPESPARTMSLADVAARVRAASERNAAQLNPAREAPQPRELPPAMAARFAEARVEPIADVPLRSAIAEAPVPVVTPPAAALLAEAAVPVAKAEPQPAPVEERQAPVPAAPAPLEMPVFNQPQQQPAAAAADRYLPQVQAELASSLMSEAAGAQVAHSFGELAAAIDGSQRRSLDEIAQEMLRPMLQEWLDDNLPTLVERLVREEIERVARGPRR</sequence>
<reference evidence="1" key="1">
    <citation type="submission" date="2023-06" db="EMBL/GenBank/DDBJ databases">
        <title>Phylogenetic Diversity of Rhizobium strains.</title>
        <authorList>
            <person name="Moura F.T."/>
            <person name="Helene L.C.F."/>
            <person name="Hungria M."/>
        </authorList>
    </citation>
    <scope>NUCLEOTIDE SEQUENCE</scope>
    <source>
        <strain evidence="1">CCGE526</strain>
    </source>
</reference>
<accession>A0ABT7JQ67</accession>
<keyword evidence="2" id="KW-1185">Reference proteome</keyword>
<organism evidence="1 2">
    <name type="scientific">Rhizobium mayense</name>
    <dbReference type="NCBI Taxonomy" id="1312184"/>
    <lineage>
        <taxon>Bacteria</taxon>
        <taxon>Pseudomonadati</taxon>
        <taxon>Pseudomonadota</taxon>
        <taxon>Alphaproteobacteria</taxon>
        <taxon>Hyphomicrobiales</taxon>
        <taxon>Rhizobiaceae</taxon>
        <taxon>Rhizobium/Agrobacterium group</taxon>
        <taxon>Rhizobium</taxon>
    </lineage>
</organism>
<dbReference type="RefSeq" id="WP_285867549.1">
    <property type="nucleotide sequence ID" value="NZ_JARFYM010000003.1"/>
</dbReference>
<dbReference type="EMBL" id="JARFYM010000003">
    <property type="protein sequence ID" value="MDL2398490.1"/>
    <property type="molecule type" value="Genomic_DNA"/>
</dbReference>
<name>A0ABT7JQ67_9HYPH</name>